<feature type="binding site" evidence="2">
    <location>
        <position position="209"/>
    </location>
    <ligand>
        <name>Mg(2+)</name>
        <dbReference type="ChEBI" id="CHEBI:18420"/>
    </ligand>
</feature>
<dbReference type="PROSITE" id="PS01066">
    <property type="entry name" value="UPP_SYNTHASE"/>
    <property type="match status" value="1"/>
</dbReference>
<comment type="subunit">
    <text evidence="2">Homodimer.</text>
</comment>
<feature type="active site" description="Proton acceptor" evidence="2">
    <location>
        <position position="70"/>
    </location>
</feature>
<feature type="binding site" evidence="2">
    <location>
        <position position="35"/>
    </location>
    <ligand>
        <name>substrate</name>
    </ligand>
</feature>
<dbReference type="CDD" id="cd00475">
    <property type="entry name" value="Cis_IPPS"/>
    <property type="match status" value="1"/>
</dbReference>
<dbReference type="AlphaFoldDB" id="A0A1C3RCR5"/>
<comment type="function">
    <text evidence="2">Catalyzes the condensation of isopentenyl diphosphate (IPP) with allylic pyrophosphates generating different type of terpenoids.</text>
</comment>
<keyword evidence="2" id="KW-0479">Metal-binding</keyword>
<dbReference type="NCBIfam" id="NF011405">
    <property type="entry name" value="PRK14830.1"/>
    <property type="match status" value="1"/>
</dbReference>
<dbReference type="InterPro" id="IPR001441">
    <property type="entry name" value="UPP_synth-like"/>
</dbReference>
<organism evidence="3 4">
    <name type="scientific">Candidatus Terasakiella magnetica</name>
    <dbReference type="NCBI Taxonomy" id="1867952"/>
    <lineage>
        <taxon>Bacteria</taxon>
        <taxon>Pseudomonadati</taxon>
        <taxon>Pseudomonadota</taxon>
        <taxon>Alphaproteobacteria</taxon>
        <taxon>Rhodospirillales</taxon>
        <taxon>Terasakiellaceae</taxon>
        <taxon>Terasakiella</taxon>
    </lineage>
</organism>
<dbReference type="GO" id="GO:0000287">
    <property type="term" value="F:magnesium ion binding"/>
    <property type="evidence" value="ECO:0007669"/>
    <property type="project" value="UniProtKB-UniRule"/>
</dbReference>
<proteinExistence type="inferred from homology"/>
<dbReference type="InterPro" id="IPR018520">
    <property type="entry name" value="UPP_synth-like_CS"/>
</dbReference>
<evidence type="ECO:0000313" key="3">
    <source>
        <dbReference type="EMBL" id="SCA55024.1"/>
    </source>
</evidence>
<dbReference type="GO" id="GO:0016094">
    <property type="term" value="P:polyprenol biosynthetic process"/>
    <property type="evidence" value="ECO:0007669"/>
    <property type="project" value="TreeGrafter"/>
</dbReference>
<feature type="binding site" evidence="2">
    <location>
        <position position="27"/>
    </location>
    <ligand>
        <name>substrate</name>
    </ligand>
</feature>
<dbReference type="PANTHER" id="PTHR10291">
    <property type="entry name" value="DEHYDRODOLICHYL DIPHOSPHATE SYNTHASE FAMILY MEMBER"/>
    <property type="match status" value="1"/>
</dbReference>
<name>A0A1C3RCR5_9PROT</name>
<dbReference type="GO" id="GO:0005829">
    <property type="term" value="C:cytosol"/>
    <property type="evidence" value="ECO:0007669"/>
    <property type="project" value="TreeGrafter"/>
</dbReference>
<dbReference type="EMBL" id="FLYE01000001">
    <property type="protein sequence ID" value="SCA55024.1"/>
    <property type="molecule type" value="Genomic_DNA"/>
</dbReference>
<keyword evidence="1 2" id="KW-0808">Transferase</keyword>
<dbReference type="InterPro" id="IPR036424">
    <property type="entry name" value="UPP_synth-like_sf"/>
</dbReference>
<keyword evidence="2" id="KW-0460">Magnesium</keyword>
<evidence type="ECO:0000313" key="4">
    <source>
        <dbReference type="Proteomes" id="UP000231658"/>
    </source>
</evidence>
<feature type="active site" evidence="2">
    <location>
        <position position="22"/>
    </location>
</feature>
<feature type="binding site" evidence="2">
    <location>
        <position position="71"/>
    </location>
    <ligand>
        <name>substrate</name>
    </ligand>
</feature>
<reference evidence="3 4" key="1">
    <citation type="submission" date="2016-07" db="EMBL/GenBank/DDBJ databases">
        <authorList>
            <person name="Lefevre C.T."/>
        </authorList>
    </citation>
    <scope>NUCLEOTIDE SEQUENCE [LARGE SCALE GENOMIC DNA]</scope>
    <source>
        <strain evidence="3">PR1</strain>
    </source>
</reference>
<dbReference type="Proteomes" id="UP000231658">
    <property type="component" value="Unassembled WGS sequence"/>
</dbReference>
<dbReference type="Gene3D" id="3.40.1180.10">
    <property type="entry name" value="Decaprenyl diphosphate synthase-like"/>
    <property type="match status" value="1"/>
</dbReference>
<dbReference type="FunFam" id="3.40.1180.10:FF:000001">
    <property type="entry name" value="(2E,6E)-farnesyl-diphosphate-specific ditrans,polycis-undecaprenyl-diphosphate synthase"/>
    <property type="match status" value="1"/>
</dbReference>
<comment type="cofactor">
    <cofactor evidence="2">
        <name>Mg(2+)</name>
        <dbReference type="ChEBI" id="CHEBI:18420"/>
    </cofactor>
    <text evidence="2">Binds 2 magnesium ions per subunit.</text>
</comment>
<dbReference type="PANTHER" id="PTHR10291:SF0">
    <property type="entry name" value="DEHYDRODOLICHYL DIPHOSPHATE SYNTHASE 2"/>
    <property type="match status" value="1"/>
</dbReference>
<accession>A0A1C3RCR5</accession>
<dbReference type="Pfam" id="PF01255">
    <property type="entry name" value="Prenyltransf"/>
    <property type="match status" value="1"/>
</dbReference>
<dbReference type="RefSeq" id="WP_069185746.1">
    <property type="nucleotide sequence ID" value="NZ_FLYE01000001.1"/>
</dbReference>
<feature type="binding site" evidence="2">
    <location>
        <position position="39"/>
    </location>
    <ligand>
        <name>substrate</name>
    </ligand>
</feature>
<gene>
    <name evidence="3" type="primary">ispU</name>
    <name evidence="3" type="ORF">MTBPR1_10271</name>
</gene>
<dbReference type="OrthoDB" id="4191603at2"/>
<protein>
    <recommendedName>
        <fullName evidence="2">Isoprenyl transferase</fullName>
        <ecNumber evidence="2">2.5.1.-</ecNumber>
    </recommendedName>
</protein>
<dbReference type="STRING" id="1867952.MTBPR1_10271"/>
<feature type="binding site" evidence="2">
    <location>
        <position position="190"/>
    </location>
    <ligand>
        <name>substrate</name>
    </ligand>
</feature>
<comment type="similarity">
    <text evidence="2">Belongs to the UPP synthase family.</text>
</comment>
<dbReference type="HAMAP" id="MF_01139">
    <property type="entry name" value="ISPT"/>
    <property type="match status" value="1"/>
</dbReference>
<feature type="binding site" evidence="2">
    <location>
        <begin position="23"/>
        <end position="26"/>
    </location>
    <ligand>
        <name>substrate</name>
    </ligand>
</feature>
<evidence type="ECO:0000256" key="1">
    <source>
        <dbReference type="ARBA" id="ARBA00022679"/>
    </source>
</evidence>
<evidence type="ECO:0000256" key="2">
    <source>
        <dbReference type="HAMAP-Rule" id="MF_01139"/>
    </source>
</evidence>
<feature type="binding site" evidence="2">
    <location>
        <begin position="67"/>
        <end position="69"/>
    </location>
    <ligand>
        <name>substrate</name>
    </ligand>
</feature>
<dbReference type="SUPFAM" id="SSF64005">
    <property type="entry name" value="Undecaprenyl diphosphate synthase"/>
    <property type="match status" value="1"/>
</dbReference>
<dbReference type="NCBIfam" id="TIGR00055">
    <property type="entry name" value="uppS"/>
    <property type="match status" value="1"/>
</dbReference>
<feature type="binding site" evidence="2">
    <location>
        <begin position="196"/>
        <end position="198"/>
    </location>
    <ligand>
        <name>substrate</name>
    </ligand>
</feature>
<keyword evidence="4" id="KW-1185">Reference proteome</keyword>
<feature type="binding site" evidence="2">
    <location>
        <position position="22"/>
    </location>
    <ligand>
        <name>Mg(2+)</name>
        <dbReference type="ChEBI" id="CHEBI:18420"/>
    </ligand>
</feature>
<dbReference type="GO" id="GO:0008834">
    <property type="term" value="F:ditrans,polycis-undecaprenyl-diphosphate synthase [(2E,6E)-farnesyl-diphosphate specific] activity"/>
    <property type="evidence" value="ECO:0007669"/>
    <property type="project" value="TreeGrafter"/>
</dbReference>
<feature type="binding site" evidence="2">
    <location>
        <position position="73"/>
    </location>
    <ligand>
        <name>substrate</name>
    </ligand>
</feature>
<sequence>MGQNSLKTSTDIEPLHVAIIMDGNGRWAKKRFLPRTAGHKKGADAVRRCIEAAVELGVTHLTLFGFSSENWKRPEEEVSTLMGLLRHYLANEVKRLHSEGVCIRFIGDRTRLSNDIVEAIEESEKLTEKNTTLYLTIALSYGGRAELLHATKEIAKKVKDGQLDPEAISEETISQSLYTVDTPDPDLLIRTSGEQRVSNFLLWQLAYTEFVFMDVLWPDFNKSHLEEALGELSGRDRRYGMISG</sequence>
<dbReference type="EC" id="2.5.1.-" evidence="2"/>